<proteinExistence type="predicted"/>
<evidence type="ECO:0000313" key="3">
    <source>
        <dbReference type="EMBL" id="KAK6542708.1"/>
    </source>
</evidence>
<gene>
    <name evidence="3" type="ORF">TWF694_006651</name>
</gene>
<feature type="region of interest" description="Disordered" evidence="1">
    <location>
        <begin position="315"/>
        <end position="347"/>
    </location>
</feature>
<evidence type="ECO:0000259" key="2">
    <source>
        <dbReference type="PROSITE" id="PS50097"/>
    </source>
</evidence>
<dbReference type="CDD" id="cd18186">
    <property type="entry name" value="BTB_POZ_ZBTB_KLHL-like"/>
    <property type="match status" value="1"/>
</dbReference>
<dbReference type="Gene3D" id="3.30.710.10">
    <property type="entry name" value="Potassium Channel Kv1.1, Chain A"/>
    <property type="match status" value="1"/>
</dbReference>
<organism evidence="3 4">
    <name type="scientific">Orbilia ellipsospora</name>
    <dbReference type="NCBI Taxonomy" id="2528407"/>
    <lineage>
        <taxon>Eukaryota</taxon>
        <taxon>Fungi</taxon>
        <taxon>Dikarya</taxon>
        <taxon>Ascomycota</taxon>
        <taxon>Pezizomycotina</taxon>
        <taxon>Orbiliomycetes</taxon>
        <taxon>Orbiliales</taxon>
        <taxon>Orbiliaceae</taxon>
        <taxon>Orbilia</taxon>
    </lineage>
</organism>
<protein>
    <recommendedName>
        <fullName evidence="2">BTB domain-containing protein</fullName>
    </recommendedName>
</protein>
<reference evidence="3 4" key="1">
    <citation type="submission" date="2019-10" db="EMBL/GenBank/DDBJ databases">
        <authorList>
            <person name="Palmer J.M."/>
        </authorList>
    </citation>
    <scope>NUCLEOTIDE SEQUENCE [LARGE SCALE GENOMIC DNA]</scope>
    <source>
        <strain evidence="3 4">TWF694</strain>
    </source>
</reference>
<keyword evidence="4" id="KW-1185">Reference proteome</keyword>
<accession>A0AAV9XKW0</accession>
<dbReference type="InterPro" id="IPR000210">
    <property type="entry name" value="BTB/POZ_dom"/>
</dbReference>
<dbReference type="EMBL" id="JAVHJO010000002">
    <property type="protein sequence ID" value="KAK6542708.1"/>
    <property type="molecule type" value="Genomic_DNA"/>
</dbReference>
<name>A0AAV9XKW0_9PEZI</name>
<dbReference type="AlphaFoldDB" id="A0AAV9XKW0"/>
<dbReference type="InterPro" id="IPR011333">
    <property type="entry name" value="SKP1/BTB/POZ_sf"/>
</dbReference>
<dbReference type="Pfam" id="PF00651">
    <property type="entry name" value="BTB"/>
    <property type="match status" value="1"/>
</dbReference>
<evidence type="ECO:0000313" key="4">
    <source>
        <dbReference type="Proteomes" id="UP001365542"/>
    </source>
</evidence>
<dbReference type="SUPFAM" id="SSF54695">
    <property type="entry name" value="POZ domain"/>
    <property type="match status" value="1"/>
</dbReference>
<dbReference type="PROSITE" id="PS50097">
    <property type="entry name" value="BTB"/>
    <property type="match status" value="1"/>
</dbReference>
<evidence type="ECO:0000256" key="1">
    <source>
        <dbReference type="SAM" id="MobiDB-lite"/>
    </source>
</evidence>
<feature type="domain" description="BTB" evidence="2">
    <location>
        <begin position="23"/>
        <end position="85"/>
    </location>
</feature>
<sequence>MVLDFEPPRTAGFQSHFNATKWSDITLITGTARIRIRAHRLVLSEYSRWLAISCADPNVTAICIPRWESQIIHFVMRYMYTGSLDNVGFETMMDIYECAKDLEIQSLMDAVLHTVLLDSGKWEQVLSDRYKMWKLLSLIFDLTTEKERRSGLYPRIFKLIAAKMYQDNLLQEDWFVDLIKGNSELGLELLKAPFEKDQNAGTISCYRRGCRSLIGEWNPCFECDHNCHERLSAWDDDENTWANSRPDDAWDKKYGLDLQDNSDKRDKRDIWEIYTDENNGDELDSYIREKKTRDEEAGGKKNHWDSWAWDPLDTTWQDAEGWGPDDDELESNSWETPDGSDCYGLGF</sequence>
<dbReference type="Proteomes" id="UP001365542">
    <property type="component" value="Unassembled WGS sequence"/>
</dbReference>
<comment type="caution">
    <text evidence="3">The sequence shown here is derived from an EMBL/GenBank/DDBJ whole genome shotgun (WGS) entry which is preliminary data.</text>
</comment>